<sequence length="428" mass="45112">MGRAVSAIVPLALIPVTLSYLGPDLYGLWMAVLALTGMAAFADLGLGNGLLTRLAPCCASGDSRLARGYVTSAYAMVTGIALSGCAALWLISGLIPWRTVFNAPDSIAPADARTLTLACLTAFLLNMPLSLVNRVQFAYRLGATSNLWQAAGAASSLPLALGAVHIGSPAVAVVAAAVTGPVLVNVVNTAWTFGRRLPDLAPTWQALDPATGRQLLRISGLFGVVTILMTVADNADSLIIAHTQGLAEVTAYAVPARLFIQLGVVVMLVNQPFWPAHGEALAAGRVSWIRHTARRMVLVSTVIVLVPATALVLCGEWLFVTWLSVPLVDDRWLLPGLALWWLVVAATSPIFMVQNAAGVVRPQLIGYAAYLGLSLVGKWYGAKWFGISAVPYVGAACYLLTVVPAAIHGYHRALASRALPEHAKGDLR</sequence>
<keyword evidence="2" id="KW-1003">Cell membrane</keyword>
<evidence type="ECO:0000256" key="1">
    <source>
        <dbReference type="ARBA" id="ARBA00004651"/>
    </source>
</evidence>
<feature type="transmembrane region" description="Helical" evidence="6">
    <location>
        <begin position="115"/>
        <end position="135"/>
    </location>
</feature>
<reference evidence="7 8" key="1">
    <citation type="submission" date="2020-02" db="EMBL/GenBank/DDBJ databases">
        <title>Draft Genome Sequence of Verrucosispora sp. Strain CWR15, Isolated from Gulf of Mexico Sponge.</title>
        <authorList>
            <person name="Kennedy S.J."/>
            <person name="Cella E."/>
            <person name="Azarian T."/>
            <person name="Baker B.J."/>
            <person name="Shaw L.N."/>
        </authorList>
    </citation>
    <scope>NUCLEOTIDE SEQUENCE [LARGE SCALE GENOMIC DNA]</scope>
    <source>
        <strain evidence="7 8">CWR15</strain>
    </source>
</reference>
<evidence type="ECO:0000313" key="8">
    <source>
        <dbReference type="Proteomes" id="UP000478148"/>
    </source>
</evidence>
<proteinExistence type="predicted"/>
<feature type="transmembrane region" description="Helical" evidence="6">
    <location>
        <begin position="252"/>
        <end position="275"/>
    </location>
</feature>
<evidence type="ECO:0000256" key="5">
    <source>
        <dbReference type="ARBA" id="ARBA00023136"/>
    </source>
</evidence>
<feature type="transmembrane region" description="Helical" evidence="6">
    <location>
        <begin position="215"/>
        <end position="232"/>
    </location>
</feature>
<dbReference type="InterPro" id="IPR050833">
    <property type="entry name" value="Poly_Biosynth_Transport"/>
</dbReference>
<dbReference type="GO" id="GO:0005886">
    <property type="term" value="C:plasma membrane"/>
    <property type="evidence" value="ECO:0007669"/>
    <property type="project" value="UniProtKB-SubCell"/>
</dbReference>
<feature type="transmembrane region" description="Helical" evidence="6">
    <location>
        <begin position="332"/>
        <end position="352"/>
    </location>
</feature>
<dbReference type="AlphaFoldDB" id="A0A6M1KQX8"/>
<evidence type="ECO:0000256" key="4">
    <source>
        <dbReference type="ARBA" id="ARBA00022989"/>
    </source>
</evidence>
<evidence type="ECO:0000256" key="2">
    <source>
        <dbReference type="ARBA" id="ARBA00022475"/>
    </source>
</evidence>
<evidence type="ECO:0000313" key="7">
    <source>
        <dbReference type="EMBL" id="NGM11425.1"/>
    </source>
</evidence>
<gene>
    <name evidence="7" type="ORF">ENC19_01370</name>
</gene>
<dbReference type="PANTHER" id="PTHR30250">
    <property type="entry name" value="PST FAMILY PREDICTED COLANIC ACID TRANSPORTER"/>
    <property type="match status" value="1"/>
</dbReference>
<feature type="transmembrane region" description="Helical" evidence="6">
    <location>
        <begin position="172"/>
        <end position="194"/>
    </location>
</feature>
<evidence type="ECO:0000256" key="3">
    <source>
        <dbReference type="ARBA" id="ARBA00022692"/>
    </source>
</evidence>
<feature type="transmembrane region" description="Helical" evidence="6">
    <location>
        <begin position="296"/>
        <end position="320"/>
    </location>
</feature>
<comment type="caution">
    <text evidence="7">The sequence shown here is derived from an EMBL/GenBank/DDBJ whole genome shotgun (WGS) entry which is preliminary data.</text>
</comment>
<dbReference type="Proteomes" id="UP000478148">
    <property type="component" value="Unassembled WGS sequence"/>
</dbReference>
<name>A0A6M1KQX8_9ACTN</name>
<evidence type="ECO:0000256" key="6">
    <source>
        <dbReference type="SAM" id="Phobius"/>
    </source>
</evidence>
<keyword evidence="3 6" id="KW-0812">Transmembrane</keyword>
<feature type="transmembrane region" description="Helical" evidence="6">
    <location>
        <begin position="364"/>
        <end position="381"/>
    </location>
</feature>
<feature type="transmembrane region" description="Helical" evidence="6">
    <location>
        <begin position="147"/>
        <end position="166"/>
    </location>
</feature>
<comment type="subcellular location">
    <subcellularLocation>
        <location evidence="1">Cell membrane</location>
        <topology evidence="1">Multi-pass membrane protein</topology>
    </subcellularLocation>
</comment>
<protein>
    <submittedName>
        <fullName evidence="7">Oligosaccharide flippase family protein</fullName>
    </submittedName>
</protein>
<organism evidence="7 8">
    <name type="scientific">Verrucosispora sioxanthis</name>
    <dbReference type="NCBI Taxonomy" id="2499994"/>
    <lineage>
        <taxon>Bacteria</taxon>
        <taxon>Bacillati</taxon>
        <taxon>Actinomycetota</taxon>
        <taxon>Actinomycetes</taxon>
        <taxon>Micromonosporales</taxon>
        <taxon>Micromonosporaceae</taxon>
        <taxon>Micromonospora</taxon>
    </lineage>
</organism>
<feature type="transmembrane region" description="Helical" evidence="6">
    <location>
        <begin position="72"/>
        <end position="95"/>
    </location>
</feature>
<keyword evidence="4 6" id="KW-1133">Transmembrane helix</keyword>
<dbReference type="PANTHER" id="PTHR30250:SF26">
    <property type="entry name" value="PSMA PROTEIN"/>
    <property type="match status" value="1"/>
</dbReference>
<keyword evidence="5 6" id="KW-0472">Membrane</keyword>
<keyword evidence="8" id="KW-1185">Reference proteome</keyword>
<feature type="transmembrane region" description="Helical" evidence="6">
    <location>
        <begin position="387"/>
        <end position="407"/>
    </location>
</feature>
<accession>A0A6M1KQX8</accession>
<feature type="transmembrane region" description="Helical" evidence="6">
    <location>
        <begin position="29"/>
        <end position="51"/>
    </location>
</feature>
<dbReference type="EMBL" id="SAIY01000001">
    <property type="protein sequence ID" value="NGM11425.1"/>
    <property type="molecule type" value="Genomic_DNA"/>
</dbReference>